<dbReference type="Proteomes" id="UP000199035">
    <property type="component" value="Unassembled WGS sequence"/>
</dbReference>
<organism evidence="1 2">
    <name type="scientific">Acinetobacter kyonggiensis</name>
    <dbReference type="NCBI Taxonomy" id="595670"/>
    <lineage>
        <taxon>Bacteria</taxon>
        <taxon>Pseudomonadati</taxon>
        <taxon>Pseudomonadota</taxon>
        <taxon>Gammaproteobacteria</taxon>
        <taxon>Moraxellales</taxon>
        <taxon>Moraxellaceae</taxon>
        <taxon>Acinetobacter</taxon>
    </lineage>
</organism>
<name>A0A1H3HWG3_9GAMM</name>
<evidence type="ECO:0000313" key="2">
    <source>
        <dbReference type="Proteomes" id="UP000199035"/>
    </source>
</evidence>
<dbReference type="EMBL" id="FNPK01000005">
    <property type="protein sequence ID" value="SDY19807.1"/>
    <property type="molecule type" value="Genomic_DNA"/>
</dbReference>
<sequence>MGFFMSIKPIRVQFKTACELLDISREALRHKVRTDASFPRPIKEGDTKQAPVYFDYAELVDWHNSQKQSLAVLEA</sequence>
<accession>A0A1H3HWG3</accession>
<dbReference type="STRING" id="595670.SAMN05421643_10572"/>
<proteinExistence type="predicted"/>
<gene>
    <name evidence="1" type="ORF">SAMN05421643_10572</name>
</gene>
<keyword evidence="2" id="KW-1185">Reference proteome</keyword>
<evidence type="ECO:0000313" key="1">
    <source>
        <dbReference type="EMBL" id="SDY19807.1"/>
    </source>
</evidence>
<evidence type="ECO:0008006" key="3">
    <source>
        <dbReference type="Google" id="ProtNLM"/>
    </source>
</evidence>
<dbReference type="AlphaFoldDB" id="A0A1H3HWG3"/>
<protein>
    <recommendedName>
        <fullName evidence="3">Transcriptional regulator</fullName>
    </recommendedName>
</protein>
<reference evidence="2" key="1">
    <citation type="submission" date="2016-10" db="EMBL/GenBank/DDBJ databases">
        <authorList>
            <person name="Varghese N."/>
            <person name="Submissions S."/>
        </authorList>
    </citation>
    <scope>NUCLEOTIDE SEQUENCE [LARGE SCALE GENOMIC DNA]</scope>
    <source>
        <strain evidence="2">ANC 5109</strain>
    </source>
</reference>